<evidence type="ECO:0000313" key="3">
    <source>
        <dbReference type="Proteomes" id="UP000281406"/>
    </source>
</evidence>
<accession>A0A3N0XZG9</accession>
<keyword evidence="3" id="KW-1185">Reference proteome</keyword>
<dbReference type="Proteomes" id="UP000281406">
    <property type="component" value="Unassembled WGS sequence"/>
</dbReference>
<reference evidence="2 3" key="1">
    <citation type="submission" date="2018-10" db="EMBL/GenBank/DDBJ databases">
        <title>Genome assembly for a Yunnan-Guizhou Plateau 3E fish, Anabarilius grahami (Regan), and its evolutionary and genetic applications.</title>
        <authorList>
            <person name="Jiang W."/>
        </authorList>
    </citation>
    <scope>NUCLEOTIDE SEQUENCE [LARGE SCALE GENOMIC DNA]</scope>
    <source>
        <strain evidence="2">AG-KIZ</strain>
        <tissue evidence="2">Muscle</tissue>
    </source>
</reference>
<sequence>MSGGIERMRERENAEAKFAYHIRREVGERVLEQMSICIFNSGPAERGLGDVSWTLAYCVANLSKCVESPCAREGAQLNNGMALSRMNASVSPKEWRMAPTDGRSERGMEKECERA</sequence>
<gene>
    <name evidence="2" type="ORF">DPX16_17489</name>
</gene>
<evidence type="ECO:0000256" key="1">
    <source>
        <dbReference type="SAM" id="MobiDB-lite"/>
    </source>
</evidence>
<feature type="region of interest" description="Disordered" evidence="1">
    <location>
        <begin position="88"/>
        <end position="115"/>
    </location>
</feature>
<dbReference type="EMBL" id="RJVU01057109">
    <property type="protein sequence ID" value="ROK35746.1"/>
    <property type="molecule type" value="Genomic_DNA"/>
</dbReference>
<comment type="caution">
    <text evidence="2">The sequence shown here is derived from an EMBL/GenBank/DDBJ whole genome shotgun (WGS) entry which is preliminary data.</text>
</comment>
<evidence type="ECO:0000313" key="2">
    <source>
        <dbReference type="EMBL" id="ROK35746.1"/>
    </source>
</evidence>
<feature type="compositionally biased region" description="Basic and acidic residues" evidence="1">
    <location>
        <begin position="102"/>
        <end position="115"/>
    </location>
</feature>
<proteinExistence type="predicted"/>
<protein>
    <submittedName>
        <fullName evidence="2">Uncharacterized protein</fullName>
    </submittedName>
</protein>
<dbReference type="AlphaFoldDB" id="A0A3N0XZG9"/>
<name>A0A3N0XZG9_ANAGA</name>
<organism evidence="2 3">
    <name type="scientific">Anabarilius grahami</name>
    <name type="common">Kanglang fish</name>
    <name type="synonym">Barilius grahami</name>
    <dbReference type="NCBI Taxonomy" id="495550"/>
    <lineage>
        <taxon>Eukaryota</taxon>
        <taxon>Metazoa</taxon>
        <taxon>Chordata</taxon>
        <taxon>Craniata</taxon>
        <taxon>Vertebrata</taxon>
        <taxon>Euteleostomi</taxon>
        <taxon>Actinopterygii</taxon>
        <taxon>Neopterygii</taxon>
        <taxon>Teleostei</taxon>
        <taxon>Ostariophysi</taxon>
        <taxon>Cypriniformes</taxon>
        <taxon>Xenocyprididae</taxon>
        <taxon>Xenocypridinae</taxon>
        <taxon>Xenocypridinae incertae sedis</taxon>
        <taxon>Anabarilius</taxon>
    </lineage>
</organism>